<comment type="caution">
    <text evidence="8">The sequence shown here is derived from an EMBL/GenBank/DDBJ whole genome shotgun (WGS) entry which is preliminary data.</text>
</comment>
<reference evidence="9" key="1">
    <citation type="submission" date="2015-03" db="EMBL/GenBank/DDBJ databases">
        <title>Draft genome sequence of a novel methanotroph (Sn10-6) isolated from flooded ricefield rhizosphere in India.</title>
        <authorList>
            <person name="Pandit P.S."/>
            <person name="Pore S.D."/>
            <person name="Arora P."/>
            <person name="Kapse N.G."/>
            <person name="Dhakephalkar P.K."/>
            <person name="Rahalkar M.C."/>
        </authorList>
    </citation>
    <scope>NUCLEOTIDE SEQUENCE [LARGE SCALE GENOMIC DNA]</scope>
    <source>
        <strain evidence="9">Sn10-6</strain>
    </source>
</reference>
<dbReference type="GO" id="GO:0003729">
    <property type="term" value="F:mRNA binding"/>
    <property type="evidence" value="ECO:0007669"/>
    <property type="project" value="InterPro"/>
</dbReference>
<keyword evidence="7" id="KW-0346">Stress response</keyword>
<evidence type="ECO:0008006" key="10">
    <source>
        <dbReference type="Google" id="ProtNLM"/>
    </source>
</evidence>
<evidence type="ECO:0000256" key="7">
    <source>
        <dbReference type="ARBA" id="ARBA00023016"/>
    </source>
</evidence>
<keyword evidence="2" id="KW-1277">Toxin-antitoxin system</keyword>
<dbReference type="GO" id="GO:0016787">
    <property type="term" value="F:hydrolase activity"/>
    <property type="evidence" value="ECO:0007669"/>
    <property type="project" value="UniProtKB-KW"/>
</dbReference>
<keyword evidence="9" id="KW-1185">Reference proteome</keyword>
<dbReference type="Pfam" id="PF07927">
    <property type="entry name" value="HicA_toxin"/>
    <property type="match status" value="1"/>
</dbReference>
<evidence type="ECO:0000256" key="5">
    <source>
        <dbReference type="ARBA" id="ARBA00022801"/>
    </source>
</evidence>
<evidence type="ECO:0000256" key="3">
    <source>
        <dbReference type="ARBA" id="ARBA00022722"/>
    </source>
</evidence>
<keyword evidence="5" id="KW-0378">Hydrolase</keyword>
<keyword evidence="3" id="KW-0540">Nuclease</keyword>
<dbReference type="SUPFAM" id="SSF54786">
    <property type="entry name" value="YcfA/nrd intein domain"/>
    <property type="match status" value="1"/>
</dbReference>
<keyword evidence="4" id="KW-0255">Endonuclease</keyword>
<dbReference type="RefSeq" id="WP_045778598.1">
    <property type="nucleotide sequence ID" value="NZ_LAJX01000055.1"/>
</dbReference>
<dbReference type="EMBL" id="LAJX01000055">
    <property type="protein sequence ID" value="KJV07177.1"/>
    <property type="molecule type" value="Genomic_DNA"/>
</dbReference>
<comment type="similarity">
    <text evidence="1">Belongs to the HicA mRNA interferase family.</text>
</comment>
<gene>
    <name evidence="8" type="ORF">VZ94_06370</name>
</gene>
<protein>
    <recommendedName>
        <fullName evidence="10">Hexulose-6-phosphate synthase</fullName>
    </recommendedName>
</protein>
<dbReference type="OrthoDB" id="73001at2"/>
<evidence type="ECO:0000256" key="1">
    <source>
        <dbReference type="ARBA" id="ARBA00006620"/>
    </source>
</evidence>
<accession>A0A0F3IKH6</accession>
<sequence length="84" mass="9583">MAKHEKALAKLCLTPPSSDIKWNELKSVLEHLGYEEKRGSGSRRKFYHKEKNALIICHQPHPSPDVDKGCIADVIEHLKTYGFI</sequence>
<organism evidence="8 9">
    <name type="scientific">Methylocucumis oryzae</name>
    <dbReference type="NCBI Taxonomy" id="1632867"/>
    <lineage>
        <taxon>Bacteria</taxon>
        <taxon>Pseudomonadati</taxon>
        <taxon>Pseudomonadota</taxon>
        <taxon>Gammaproteobacteria</taxon>
        <taxon>Methylococcales</taxon>
        <taxon>Methylococcaceae</taxon>
        <taxon>Methylocucumis</taxon>
    </lineage>
</organism>
<keyword evidence="6" id="KW-0694">RNA-binding</keyword>
<reference evidence="8 9" key="2">
    <citation type="journal article" date="2016" name="Microb. Ecol.">
        <title>Genome Characteristics of a Novel Type I Methanotroph (Sn10-6) Isolated from a Flooded Indian Rice Field.</title>
        <authorList>
            <person name="Rahalkar M.C."/>
            <person name="Pandit P.S."/>
            <person name="Dhakephalkar P.K."/>
            <person name="Pore S."/>
            <person name="Arora P."/>
            <person name="Kapse N."/>
        </authorList>
    </citation>
    <scope>NUCLEOTIDE SEQUENCE [LARGE SCALE GENOMIC DNA]</scope>
    <source>
        <strain evidence="8 9">Sn10-6</strain>
    </source>
</reference>
<dbReference type="InterPro" id="IPR012933">
    <property type="entry name" value="HicA_mRNA_interferase"/>
</dbReference>
<dbReference type="Gene3D" id="3.30.920.30">
    <property type="entry name" value="Hypothetical protein"/>
    <property type="match status" value="1"/>
</dbReference>
<evidence type="ECO:0000256" key="2">
    <source>
        <dbReference type="ARBA" id="ARBA00022649"/>
    </source>
</evidence>
<dbReference type="InterPro" id="IPR038570">
    <property type="entry name" value="HicA_sf"/>
</dbReference>
<evidence type="ECO:0000313" key="9">
    <source>
        <dbReference type="Proteomes" id="UP000033684"/>
    </source>
</evidence>
<evidence type="ECO:0000313" key="8">
    <source>
        <dbReference type="EMBL" id="KJV07177.1"/>
    </source>
</evidence>
<proteinExistence type="inferred from homology"/>
<dbReference type="GO" id="GO:0004519">
    <property type="term" value="F:endonuclease activity"/>
    <property type="evidence" value="ECO:0007669"/>
    <property type="project" value="UniProtKB-KW"/>
</dbReference>
<dbReference type="AlphaFoldDB" id="A0A0F3IKH6"/>
<evidence type="ECO:0000256" key="4">
    <source>
        <dbReference type="ARBA" id="ARBA00022759"/>
    </source>
</evidence>
<name>A0A0F3IKH6_9GAMM</name>
<evidence type="ECO:0000256" key="6">
    <source>
        <dbReference type="ARBA" id="ARBA00022884"/>
    </source>
</evidence>
<dbReference type="Proteomes" id="UP000033684">
    <property type="component" value="Unassembled WGS sequence"/>
</dbReference>